<gene>
    <name evidence="3" type="ORF">GGQ61_003296</name>
</gene>
<comment type="caution">
    <text evidence="3">The sequence shown here is derived from an EMBL/GenBank/DDBJ whole genome shotgun (WGS) entry which is preliminary data.</text>
</comment>
<name>A0A840A4X5_9CAUL</name>
<protein>
    <recommendedName>
        <fullName evidence="2">RNA 2',3'-cyclic phosphodiesterase</fullName>
        <shortName evidence="2">RNA 2',3'-CPDase</shortName>
        <ecNumber evidence="2">3.1.4.58</ecNumber>
    </recommendedName>
</protein>
<dbReference type="Gene3D" id="3.90.1140.10">
    <property type="entry name" value="Cyclic phosphodiesterase"/>
    <property type="match status" value="1"/>
</dbReference>
<keyword evidence="4" id="KW-1185">Reference proteome</keyword>
<dbReference type="HAMAP" id="MF_01940">
    <property type="entry name" value="RNA_CPDase"/>
    <property type="match status" value="1"/>
</dbReference>
<feature type="active site" description="Proton donor" evidence="2">
    <location>
        <position position="37"/>
    </location>
</feature>
<dbReference type="RefSeq" id="WP_183775137.1">
    <property type="nucleotide sequence ID" value="NZ_JACIDK010000005.1"/>
</dbReference>
<dbReference type="Pfam" id="PF13563">
    <property type="entry name" value="2_5_RNA_ligase2"/>
    <property type="match status" value="1"/>
</dbReference>
<evidence type="ECO:0000256" key="1">
    <source>
        <dbReference type="ARBA" id="ARBA00022801"/>
    </source>
</evidence>
<organism evidence="3 4">
    <name type="scientific">Phenylobacterium haematophilum</name>
    <dbReference type="NCBI Taxonomy" id="98513"/>
    <lineage>
        <taxon>Bacteria</taxon>
        <taxon>Pseudomonadati</taxon>
        <taxon>Pseudomonadota</taxon>
        <taxon>Alphaproteobacteria</taxon>
        <taxon>Caulobacterales</taxon>
        <taxon>Caulobacteraceae</taxon>
        <taxon>Phenylobacterium</taxon>
    </lineage>
</organism>
<dbReference type="GO" id="GO:0004113">
    <property type="term" value="F:2',3'-cyclic-nucleotide 3'-phosphodiesterase activity"/>
    <property type="evidence" value="ECO:0007669"/>
    <property type="project" value="InterPro"/>
</dbReference>
<dbReference type="InterPro" id="IPR004175">
    <property type="entry name" value="RNA_CPDase"/>
</dbReference>
<comment type="catalytic activity">
    <reaction evidence="2">
        <text>a 3'-end 2',3'-cyclophospho-ribonucleotide-RNA + H2O = a 3'-end 2'-phospho-ribonucleotide-RNA + H(+)</text>
        <dbReference type="Rhea" id="RHEA:11828"/>
        <dbReference type="Rhea" id="RHEA-COMP:10464"/>
        <dbReference type="Rhea" id="RHEA-COMP:17353"/>
        <dbReference type="ChEBI" id="CHEBI:15377"/>
        <dbReference type="ChEBI" id="CHEBI:15378"/>
        <dbReference type="ChEBI" id="CHEBI:83064"/>
        <dbReference type="ChEBI" id="CHEBI:173113"/>
        <dbReference type="EC" id="3.1.4.58"/>
    </reaction>
</comment>
<dbReference type="Proteomes" id="UP000530564">
    <property type="component" value="Unassembled WGS sequence"/>
</dbReference>
<dbReference type="PANTHER" id="PTHR35561:SF1">
    <property type="entry name" value="RNA 2',3'-CYCLIC PHOSPHODIESTERASE"/>
    <property type="match status" value="1"/>
</dbReference>
<feature type="active site" description="Proton acceptor" evidence="2">
    <location>
        <position position="121"/>
    </location>
</feature>
<reference evidence="3 4" key="1">
    <citation type="submission" date="2020-08" db="EMBL/GenBank/DDBJ databases">
        <title>Genomic Encyclopedia of Type Strains, Phase IV (KMG-IV): sequencing the most valuable type-strain genomes for metagenomic binning, comparative biology and taxonomic classification.</title>
        <authorList>
            <person name="Goeker M."/>
        </authorList>
    </citation>
    <scope>NUCLEOTIDE SEQUENCE [LARGE SCALE GENOMIC DNA]</scope>
    <source>
        <strain evidence="3 4">DSM 21793</strain>
    </source>
</reference>
<sequence length="178" mass="19900">MIRLFAALAIPEDIAQDLVVRQDRLPGARWRPAEAFHITLRFVGDVAENVAADLDAELTTVGSGPIELSLQGVGAFGEGADIHAVWAGVEENEALRHLARSCEVAARRAGLKPDTRTYKPHVTLAYLRRPNPADVAKWIQENNLLRTEPFRVTSFGLYSSWQSDQGSWYRAEREYPLF</sequence>
<comment type="similarity">
    <text evidence="2">Belongs to the 2H phosphoesterase superfamily. ThpR family.</text>
</comment>
<accession>A0A840A4X5</accession>
<dbReference type="GO" id="GO:0008664">
    <property type="term" value="F:RNA 2',3'-cyclic 3'-phosphodiesterase activity"/>
    <property type="evidence" value="ECO:0007669"/>
    <property type="project" value="UniProtKB-EC"/>
</dbReference>
<comment type="function">
    <text evidence="2">Hydrolyzes RNA 2',3'-cyclic phosphodiester to an RNA 2'-phosphomonoester.</text>
</comment>
<feature type="short sequence motif" description="HXTX 2" evidence="2">
    <location>
        <begin position="121"/>
        <end position="124"/>
    </location>
</feature>
<dbReference type="SUPFAM" id="SSF55144">
    <property type="entry name" value="LigT-like"/>
    <property type="match status" value="1"/>
</dbReference>
<keyword evidence="3" id="KW-0436">Ligase</keyword>
<evidence type="ECO:0000313" key="3">
    <source>
        <dbReference type="EMBL" id="MBB3892560.1"/>
    </source>
</evidence>
<evidence type="ECO:0000313" key="4">
    <source>
        <dbReference type="Proteomes" id="UP000530564"/>
    </source>
</evidence>
<dbReference type="GO" id="GO:0016874">
    <property type="term" value="F:ligase activity"/>
    <property type="evidence" value="ECO:0007669"/>
    <property type="project" value="UniProtKB-KW"/>
</dbReference>
<dbReference type="EMBL" id="JACIDK010000005">
    <property type="protein sequence ID" value="MBB3892560.1"/>
    <property type="molecule type" value="Genomic_DNA"/>
</dbReference>
<dbReference type="InterPro" id="IPR009097">
    <property type="entry name" value="Cyclic_Pdiesterase"/>
</dbReference>
<dbReference type="NCBIfam" id="TIGR02258">
    <property type="entry name" value="2_5_ligase"/>
    <property type="match status" value="1"/>
</dbReference>
<keyword evidence="1 2" id="KW-0378">Hydrolase</keyword>
<dbReference type="EC" id="3.1.4.58" evidence="2"/>
<evidence type="ECO:0000256" key="2">
    <source>
        <dbReference type="HAMAP-Rule" id="MF_01940"/>
    </source>
</evidence>
<dbReference type="PANTHER" id="PTHR35561">
    <property type="entry name" value="RNA 2',3'-CYCLIC PHOSPHODIESTERASE"/>
    <property type="match status" value="1"/>
</dbReference>
<dbReference type="AlphaFoldDB" id="A0A840A4X5"/>
<feature type="short sequence motif" description="HXTX 1" evidence="2">
    <location>
        <begin position="37"/>
        <end position="40"/>
    </location>
</feature>
<proteinExistence type="inferred from homology"/>